<evidence type="ECO:0000256" key="8">
    <source>
        <dbReference type="ARBA" id="ARBA00022989"/>
    </source>
</evidence>
<dbReference type="PANTHER" id="PTHR45436">
    <property type="entry name" value="SENSOR HISTIDINE KINASE YKOH"/>
    <property type="match status" value="1"/>
</dbReference>
<accession>A0A6J4SYD1</accession>
<evidence type="ECO:0000256" key="11">
    <source>
        <dbReference type="SAM" id="MobiDB-lite"/>
    </source>
</evidence>
<keyword evidence="5" id="KW-0808">Transferase</keyword>
<dbReference type="Gene3D" id="3.30.565.10">
    <property type="entry name" value="Histidine kinase-like ATPase, C-terminal domain"/>
    <property type="match status" value="1"/>
</dbReference>
<evidence type="ECO:0000256" key="3">
    <source>
        <dbReference type="ARBA" id="ARBA00012438"/>
    </source>
</evidence>
<evidence type="ECO:0000256" key="12">
    <source>
        <dbReference type="SAM" id="Phobius"/>
    </source>
</evidence>
<keyword evidence="9" id="KW-0902">Two-component regulatory system</keyword>
<dbReference type="PROSITE" id="PS50109">
    <property type="entry name" value="HIS_KIN"/>
    <property type="match status" value="1"/>
</dbReference>
<dbReference type="InterPro" id="IPR005467">
    <property type="entry name" value="His_kinase_dom"/>
</dbReference>
<dbReference type="InterPro" id="IPR036097">
    <property type="entry name" value="HisK_dim/P_sf"/>
</dbReference>
<feature type="transmembrane region" description="Helical" evidence="12">
    <location>
        <begin position="191"/>
        <end position="210"/>
    </location>
</feature>
<dbReference type="GO" id="GO:0005886">
    <property type="term" value="C:plasma membrane"/>
    <property type="evidence" value="ECO:0007669"/>
    <property type="project" value="UniProtKB-SubCell"/>
</dbReference>
<dbReference type="InterPro" id="IPR003660">
    <property type="entry name" value="HAMP_dom"/>
</dbReference>
<dbReference type="PRINTS" id="PR00344">
    <property type="entry name" value="BCTRLSENSOR"/>
</dbReference>
<dbReference type="Pfam" id="PF00512">
    <property type="entry name" value="HisKA"/>
    <property type="match status" value="1"/>
</dbReference>
<dbReference type="SUPFAM" id="SSF47384">
    <property type="entry name" value="Homodimeric domain of signal transducing histidine kinase"/>
    <property type="match status" value="1"/>
</dbReference>
<evidence type="ECO:0000256" key="4">
    <source>
        <dbReference type="ARBA" id="ARBA00022553"/>
    </source>
</evidence>
<dbReference type="SMART" id="SM00388">
    <property type="entry name" value="HisKA"/>
    <property type="match status" value="1"/>
</dbReference>
<feature type="transmembrane region" description="Helical" evidence="12">
    <location>
        <begin position="12"/>
        <end position="35"/>
    </location>
</feature>
<evidence type="ECO:0000256" key="5">
    <source>
        <dbReference type="ARBA" id="ARBA00022679"/>
    </source>
</evidence>
<reference evidence="15" key="1">
    <citation type="submission" date="2020-02" db="EMBL/GenBank/DDBJ databases">
        <authorList>
            <person name="Meier V. D."/>
        </authorList>
    </citation>
    <scope>NUCLEOTIDE SEQUENCE</scope>
    <source>
        <strain evidence="15">AVDCRST_MAG17</strain>
    </source>
</reference>
<evidence type="ECO:0000256" key="6">
    <source>
        <dbReference type="ARBA" id="ARBA00022692"/>
    </source>
</evidence>
<sequence length="500" mass="52841">MRALRSIRGRVAALATIAVAVVLAAVGAVVVTTFAERERDRLDERLAEPSPRALGRALAEGRVPFARRDTQRARRRGPGGDGPGPRGARRRAGPLDRFGDGPPGPPPPGPGGRALRPEGEFVRLVQGGRAIAAVDAPAGLPPPRRDGFRTVEAGGARYRTLTRTTPDGTVLEVGSELVGVRERVDGLRGRVLVVSAAGVALVAALAWWLAGLALRPLGGLRTAVARVSTTRDLSNRLPAESRLEEVDALSESVNAMLGRLESSSSETEQALEATRRFAADAGHELRTPMTALRANLGALLRNPRLGSDEREAVLCEAEAEAERTVRLLEALQTLARGDAGAALPREEVELADLVDAALERARRRHPETTFALQAADTGTVEGWPDGLQVLVENLIENAARHGRSGGHVEVALEAVEGDLHLAVDDAGPGVPESERERVFERFARGDGGGEGSGLGLALVRQQARLHGGEAWVEDSERGGARFLARLARGGEAREPATVPG</sequence>
<dbReference type="PROSITE" id="PS50885">
    <property type="entry name" value="HAMP"/>
    <property type="match status" value="1"/>
</dbReference>
<dbReference type="SUPFAM" id="SSF55874">
    <property type="entry name" value="ATPase domain of HSP90 chaperone/DNA topoisomerase II/histidine kinase"/>
    <property type="match status" value="1"/>
</dbReference>
<dbReference type="InterPro" id="IPR036890">
    <property type="entry name" value="HATPase_C_sf"/>
</dbReference>
<feature type="domain" description="Histidine kinase" evidence="13">
    <location>
        <begin position="280"/>
        <end position="490"/>
    </location>
</feature>
<evidence type="ECO:0000259" key="13">
    <source>
        <dbReference type="PROSITE" id="PS50109"/>
    </source>
</evidence>
<keyword evidence="10 12" id="KW-0472">Membrane</keyword>
<dbReference type="Gene3D" id="6.10.340.10">
    <property type="match status" value="1"/>
</dbReference>
<dbReference type="CDD" id="cd00082">
    <property type="entry name" value="HisKA"/>
    <property type="match status" value="1"/>
</dbReference>
<keyword evidence="7" id="KW-0418">Kinase</keyword>
<dbReference type="AlphaFoldDB" id="A0A6J4SYD1"/>
<evidence type="ECO:0000256" key="2">
    <source>
        <dbReference type="ARBA" id="ARBA00004236"/>
    </source>
</evidence>
<feature type="domain" description="HAMP" evidence="14">
    <location>
        <begin position="211"/>
        <end position="265"/>
    </location>
</feature>
<dbReference type="SMART" id="SM00387">
    <property type="entry name" value="HATPase_c"/>
    <property type="match status" value="1"/>
</dbReference>
<keyword evidence="6 12" id="KW-0812">Transmembrane</keyword>
<evidence type="ECO:0000256" key="10">
    <source>
        <dbReference type="ARBA" id="ARBA00023136"/>
    </source>
</evidence>
<dbReference type="InterPro" id="IPR003661">
    <property type="entry name" value="HisK_dim/P_dom"/>
</dbReference>
<protein>
    <recommendedName>
        <fullName evidence="3">histidine kinase</fullName>
        <ecNumber evidence="3">2.7.13.3</ecNumber>
    </recommendedName>
</protein>
<dbReference type="InterPro" id="IPR004358">
    <property type="entry name" value="Sig_transdc_His_kin-like_C"/>
</dbReference>
<keyword evidence="8 12" id="KW-1133">Transmembrane helix</keyword>
<comment type="subcellular location">
    <subcellularLocation>
        <location evidence="2">Cell membrane</location>
    </subcellularLocation>
</comment>
<evidence type="ECO:0000313" key="15">
    <source>
        <dbReference type="EMBL" id="CAA9508293.1"/>
    </source>
</evidence>
<comment type="catalytic activity">
    <reaction evidence="1">
        <text>ATP + protein L-histidine = ADP + protein N-phospho-L-histidine.</text>
        <dbReference type="EC" id="2.7.13.3"/>
    </reaction>
</comment>
<dbReference type="Pfam" id="PF00672">
    <property type="entry name" value="HAMP"/>
    <property type="match status" value="1"/>
</dbReference>
<dbReference type="Gene3D" id="1.10.287.130">
    <property type="match status" value="1"/>
</dbReference>
<dbReference type="InterPro" id="IPR050428">
    <property type="entry name" value="TCS_sensor_his_kinase"/>
</dbReference>
<dbReference type="Pfam" id="PF02518">
    <property type="entry name" value="HATPase_c"/>
    <property type="match status" value="1"/>
</dbReference>
<keyword evidence="4" id="KW-0597">Phosphoprotein</keyword>
<evidence type="ECO:0000259" key="14">
    <source>
        <dbReference type="PROSITE" id="PS50885"/>
    </source>
</evidence>
<dbReference type="GO" id="GO:0000155">
    <property type="term" value="F:phosphorelay sensor kinase activity"/>
    <property type="evidence" value="ECO:0007669"/>
    <property type="project" value="InterPro"/>
</dbReference>
<evidence type="ECO:0000256" key="9">
    <source>
        <dbReference type="ARBA" id="ARBA00023012"/>
    </source>
</evidence>
<name>A0A6J4SYD1_9ACTN</name>
<dbReference type="EC" id="2.7.13.3" evidence="3"/>
<evidence type="ECO:0000256" key="1">
    <source>
        <dbReference type="ARBA" id="ARBA00000085"/>
    </source>
</evidence>
<evidence type="ECO:0000256" key="7">
    <source>
        <dbReference type="ARBA" id="ARBA00022777"/>
    </source>
</evidence>
<dbReference type="SMART" id="SM00304">
    <property type="entry name" value="HAMP"/>
    <property type="match status" value="1"/>
</dbReference>
<dbReference type="EMBL" id="CADCVV010000137">
    <property type="protein sequence ID" value="CAA9508293.1"/>
    <property type="molecule type" value="Genomic_DNA"/>
</dbReference>
<dbReference type="PANTHER" id="PTHR45436:SF5">
    <property type="entry name" value="SENSOR HISTIDINE KINASE TRCS"/>
    <property type="match status" value="1"/>
</dbReference>
<feature type="region of interest" description="Disordered" evidence="11">
    <location>
        <begin position="53"/>
        <end position="116"/>
    </location>
</feature>
<gene>
    <name evidence="15" type="ORF">AVDCRST_MAG17-1832</name>
</gene>
<dbReference type="InterPro" id="IPR003594">
    <property type="entry name" value="HATPase_dom"/>
</dbReference>
<dbReference type="CDD" id="cd00075">
    <property type="entry name" value="HATPase"/>
    <property type="match status" value="1"/>
</dbReference>
<organism evidence="15">
    <name type="scientific">uncultured Solirubrobacterales bacterium</name>
    <dbReference type="NCBI Taxonomy" id="768556"/>
    <lineage>
        <taxon>Bacteria</taxon>
        <taxon>Bacillati</taxon>
        <taxon>Actinomycetota</taxon>
        <taxon>Thermoleophilia</taxon>
        <taxon>Solirubrobacterales</taxon>
        <taxon>environmental samples</taxon>
    </lineage>
</organism>
<proteinExistence type="predicted"/>